<name>A0A1E4RK93_9ASCO</name>
<protein>
    <submittedName>
        <fullName evidence="2">Uncharacterized protein</fullName>
    </submittedName>
</protein>
<keyword evidence="1" id="KW-0812">Transmembrane</keyword>
<evidence type="ECO:0000313" key="2">
    <source>
        <dbReference type="EMBL" id="ODV67505.1"/>
    </source>
</evidence>
<feature type="transmembrane region" description="Helical" evidence="1">
    <location>
        <begin position="169"/>
        <end position="195"/>
    </location>
</feature>
<organism evidence="2 3">
    <name type="scientific">Hyphopichia burtonii NRRL Y-1933</name>
    <dbReference type="NCBI Taxonomy" id="984485"/>
    <lineage>
        <taxon>Eukaryota</taxon>
        <taxon>Fungi</taxon>
        <taxon>Dikarya</taxon>
        <taxon>Ascomycota</taxon>
        <taxon>Saccharomycotina</taxon>
        <taxon>Pichiomycetes</taxon>
        <taxon>Debaryomycetaceae</taxon>
        <taxon>Hyphopichia</taxon>
    </lineage>
</organism>
<dbReference type="Proteomes" id="UP000095085">
    <property type="component" value="Unassembled WGS sequence"/>
</dbReference>
<dbReference type="GeneID" id="30997527"/>
<evidence type="ECO:0000313" key="3">
    <source>
        <dbReference type="Proteomes" id="UP000095085"/>
    </source>
</evidence>
<evidence type="ECO:0000256" key="1">
    <source>
        <dbReference type="SAM" id="Phobius"/>
    </source>
</evidence>
<dbReference type="EMBL" id="KV454540">
    <property type="protein sequence ID" value="ODV67505.1"/>
    <property type="molecule type" value="Genomic_DNA"/>
</dbReference>
<gene>
    <name evidence="2" type="ORF">HYPBUDRAFT_196153</name>
</gene>
<proteinExistence type="predicted"/>
<accession>A0A1E4RK93</accession>
<reference evidence="3" key="1">
    <citation type="submission" date="2016-05" db="EMBL/GenBank/DDBJ databases">
        <title>Comparative genomics of biotechnologically important yeasts.</title>
        <authorList>
            <consortium name="DOE Joint Genome Institute"/>
            <person name="Riley R."/>
            <person name="Haridas S."/>
            <person name="Wolfe K.H."/>
            <person name="Lopes M.R."/>
            <person name="Hittinger C.T."/>
            <person name="Goker M."/>
            <person name="Salamov A."/>
            <person name="Wisecaver J."/>
            <person name="Long T.M."/>
            <person name="Aerts A.L."/>
            <person name="Barry K."/>
            <person name="Choi C."/>
            <person name="Clum A."/>
            <person name="Coughlan A.Y."/>
            <person name="Deshpande S."/>
            <person name="Douglass A.P."/>
            <person name="Hanson S.J."/>
            <person name="Klenk H.-P."/>
            <person name="Labutti K."/>
            <person name="Lapidus A."/>
            <person name="Lindquist E."/>
            <person name="Lipzen A."/>
            <person name="Meier-Kolthoff J.P."/>
            <person name="Ohm R.A."/>
            <person name="Otillar R.P."/>
            <person name="Pangilinan J."/>
            <person name="Peng Y."/>
            <person name="Rokas A."/>
            <person name="Rosa C.A."/>
            <person name="Scheuner C."/>
            <person name="Sibirny A.A."/>
            <person name="Slot J.C."/>
            <person name="Stielow J.B."/>
            <person name="Sun H."/>
            <person name="Kurtzman C.P."/>
            <person name="Blackwell M."/>
            <person name="Grigoriev I.V."/>
            <person name="Jeffries T.W."/>
        </authorList>
    </citation>
    <scope>NUCLEOTIDE SEQUENCE [LARGE SCALE GENOMIC DNA]</scope>
    <source>
        <strain evidence="3">NRRL Y-1933</strain>
    </source>
</reference>
<keyword evidence="1" id="KW-0472">Membrane</keyword>
<feature type="transmembrane region" description="Helical" evidence="1">
    <location>
        <begin position="207"/>
        <end position="229"/>
    </location>
</feature>
<dbReference type="AlphaFoldDB" id="A0A1E4RK93"/>
<sequence>MAETGFWQSTLSKFTVSLVNPTAHSSAYNIPNAFLGDILESSILIQNALTGNSHEDELNSSSEEIKCLGHSLETKLANPDTKLFVLDSQKYIISLNPSIINSVLMALKQFRMRAHFKEVFEIKFNSILFKLNLQSFAYLFESTILPLGYSFAQLSENYYDNLGALNTYLIIFGTQFITSQLKNWFFFAILLGVYTQARPMIIQLGKLFEKLILTSYFTMGVATFGLLSISPDSLIKFFKNCLVIVLVSVSLYLV</sequence>
<dbReference type="RefSeq" id="XP_020076572.1">
    <property type="nucleotide sequence ID" value="XM_020222978.1"/>
</dbReference>
<keyword evidence="1" id="KW-1133">Transmembrane helix</keyword>
<keyword evidence="3" id="KW-1185">Reference proteome</keyword>